<dbReference type="Proteomes" id="UP000499080">
    <property type="component" value="Unassembled WGS sequence"/>
</dbReference>
<evidence type="ECO:0000313" key="3">
    <source>
        <dbReference type="Proteomes" id="UP000499080"/>
    </source>
</evidence>
<comment type="caution">
    <text evidence="2">The sequence shown here is derived from an EMBL/GenBank/DDBJ whole genome shotgun (WGS) entry which is preliminary data.</text>
</comment>
<evidence type="ECO:0000313" key="2">
    <source>
        <dbReference type="EMBL" id="GBM28014.1"/>
    </source>
</evidence>
<accession>A0A4Y2EJI5</accession>
<dbReference type="AlphaFoldDB" id="A0A4Y2EJI5"/>
<evidence type="ECO:0000256" key="1">
    <source>
        <dbReference type="SAM" id="MobiDB-lite"/>
    </source>
</evidence>
<name>A0A4Y2EJI5_ARAVE</name>
<reference evidence="2 3" key="1">
    <citation type="journal article" date="2019" name="Sci. Rep.">
        <title>Orb-weaving spider Araneus ventricosus genome elucidates the spidroin gene catalogue.</title>
        <authorList>
            <person name="Kono N."/>
            <person name="Nakamura H."/>
            <person name="Ohtoshi R."/>
            <person name="Moran D.A.P."/>
            <person name="Shinohara A."/>
            <person name="Yoshida Y."/>
            <person name="Fujiwara M."/>
            <person name="Mori M."/>
            <person name="Tomita M."/>
            <person name="Arakawa K."/>
        </authorList>
    </citation>
    <scope>NUCLEOTIDE SEQUENCE [LARGE SCALE GENOMIC DNA]</scope>
</reference>
<gene>
    <name evidence="2" type="ORF">AVEN_240976_1</name>
</gene>
<feature type="region of interest" description="Disordered" evidence="1">
    <location>
        <begin position="85"/>
        <end position="130"/>
    </location>
</feature>
<dbReference type="EMBL" id="BGPR01092664">
    <property type="protein sequence ID" value="GBM28014.1"/>
    <property type="molecule type" value="Genomic_DNA"/>
</dbReference>
<proteinExistence type="predicted"/>
<feature type="non-terminal residue" evidence="2">
    <location>
        <position position="130"/>
    </location>
</feature>
<sequence length="130" mass="14516">MSEKRYNLENLMKWSVVCDLLSEVHLVSGRRNAKNRCSSEVALLGWRDRSGESESTDETTVRNVADCVRVVESVRLVGFRTATNPQVRPRTTKPLNRVNKAPHRCPGVRGEAEVLSGDSTVAERIPKSNP</sequence>
<protein>
    <submittedName>
        <fullName evidence="2">Uncharacterized protein</fullName>
    </submittedName>
</protein>
<organism evidence="2 3">
    <name type="scientific">Araneus ventricosus</name>
    <name type="common">Orbweaver spider</name>
    <name type="synonym">Epeira ventricosa</name>
    <dbReference type="NCBI Taxonomy" id="182803"/>
    <lineage>
        <taxon>Eukaryota</taxon>
        <taxon>Metazoa</taxon>
        <taxon>Ecdysozoa</taxon>
        <taxon>Arthropoda</taxon>
        <taxon>Chelicerata</taxon>
        <taxon>Arachnida</taxon>
        <taxon>Araneae</taxon>
        <taxon>Araneomorphae</taxon>
        <taxon>Entelegynae</taxon>
        <taxon>Araneoidea</taxon>
        <taxon>Araneidae</taxon>
        <taxon>Araneus</taxon>
    </lineage>
</organism>
<keyword evidence="3" id="KW-1185">Reference proteome</keyword>